<evidence type="ECO:0000313" key="2">
    <source>
        <dbReference type="Proteomes" id="UP000008177"/>
    </source>
</evidence>
<gene>
    <name evidence="1" type="ORF">BofuT4_uP011910.1</name>
</gene>
<protein>
    <submittedName>
        <fullName evidence="1">Uncharacterized protein</fullName>
    </submittedName>
</protein>
<dbReference type="InParanoid" id="G2XS78"/>
<dbReference type="Proteomes" id="UP000008177">
    <property type="component" value="Unplaced contigs"/>
</dbReference>
<dbReference type="HOGENOM" id="CLU_2454453_0_0_1"/>
<sequence length="89" mass="9709">MMSSPPSSFVTCDLEPELKEFQNVGSSLSVCLNLARIANKIGAPRMVNLNNGFIKPYENSSSLCDRTGHQRIVDIKLSKASELKAHDGT</sequence>
<dbReference type="AlphaFoldDB" id="G2XS78"/>
<evidence type="ECO:0000313" key="1">
    <source>
        <dbReference type="EMBL" id="CCD43515.1"/>
    </source>
</evidence>
<organism evidence="1 2">
    <name type="scientific">Botryotinia fuckeliana (strain T4)</name>
    <name type="common">Noble rot fungus</name>
    <name type="synonym">Botrytis cinerea</name>
    <dbReference type="NCBI Taxonomy" id="999810"/>
    <lineage>
        <taxon>Eukaryota</taxon>
        <taxon>Fungi</taxon>
        <taxon>Dikarya</taxon>
        <taxon>Ascomycota</taxon>
        <taxon>Pezizomycotina</taxon>
        <taxon>Leotiomycetes</taxon>
        <taxon>Helotiales</taxon>
        <taxon>Sclerotiniaceae</taxon>
        <taxon>Botrytis</taxon>
    </lineage>
</organism>
<dbReference type="EMBL" id="FQ790260">
    <property type="protein sequence ID" value="CCD43515.1"/>
    <property type="molecule type" value="Genomic_DNA"/>
</dbReference>
<name>G2XS78_BOTF4</name>
<accession>G2XS78</accession>
<reference evidence="2" key="1">
    <citation type="journal article" date="2011" name="PLoS Genet.">
        <title>Genomic analysis of the necrotrophic fungal pathogens Sclerotinia sclerotiorum and Botrytis cinerea.</title>
        <authorList>
            <person name="Amselem J."/>
            <person name="Cuomo C.A."/>
            <person name="van Kan J.A."/>
            <person name="Viaud M."/>
            <person name="Benito E.P."/>
            <person name="Couloux A."/>
            <person name="Coutinho P.M."/>
            <person name="de Vries R.P."/>
            <person name="Dyer P.S."/>
            <person name="Fillinger S."/>
            <person name="Fournier E."/>
            <person name="Gout L."/>
            <person name="Hahn M."/>
            <person name="Kohn L."/>
            <person name="Lapalu N."/>
            <person name="Plummer K.M."/>
            <person name="Pradier J.M."/>
            <person name="Quevillon E."/>
            <person name="Sharon A."/>
            <person name="Simon A."/>
            <person name="ten Have A."/>
            <person name="Tudzynski B."/>
            <person name="Tudzynski P."/>
            <person name="Wincker P."/>
            <person name="Andrew M."/>
            <person name="Anthouard V."/>
            <person name="Beever R.E."/>
            <person name="Beffa R."/>
            <person name="Benoit I."/>
            <person name="Bouzid O."/>
            <person name="Brault B."/>
            <person name="Chen Z."/>
            <person name="Choquer M."/>
            <person name="Collemare J."/>
            <person name="Cotton P."/>
            <person name="Danchin E.G."/>
            <person name="Da Silva C."/>
            <person name="Gautier A."/>
            <person name="Giraud C."/>
            <person name="Giraud T."/>
            <person name="Gonzalez C."/>
            <person name="Grossetete S."/>
            <person name="Guldener U."/>
            <person name="Henrissat B."/>
            <person name="Howlett B.J."/>
            <person name="Kodira C."/>
            <person name="Kretschmer M."/>
            <person name="Lappartient A."/>
            <person name="Leroch M."/>
            <person name="Levis C."/>
            <person name="Mauceli E."/>
            <person name="Neuveglise C."/>
            <person name="Oeser B."/>
            <person name="Pearson M."/>
            <person name="Poulain J."/>
            <person name="Poussereau N."/>
            <person name="Quesneville H."/>
            <person name="Rascle C."/>
            <person name="Schumacher J."/>
            <person name="Segurens B."/>
            <person name="Sexton A."/>
            <person name="Silva E."/>
            <person name="Sirven C."/>
            <person name="Soanes D.M."/>
            <person name="Talbot N.J."/>
            <person name="Templeton M."/>
            <person name="Yandava C."/>
            <person name="Yarden O."/>
            <person name="Zeng Q."/>
            <person name="Rollins J.A."/>
            <person name="Lebrun M.H."/>
            <person name="Dickman M."/>
        </authorList>
    </citation>
    <scope>NUCLEOTIDE SEQUENCE [LARGE SCALE GENOMIC DNA]</scope>
    <source>
        <strain evidence="2">T4</strain>
    </source>
</reference>
<proteinExistence type="predicted"/>